<keyword evidence="2" id="KW-1185">Reference proteome</keyword>
<sequence>MDIQAGIYEDGGFLFRRAGEAKECPYCEKNHIRLATEEETGRLEKLLEQGKPILRIKEE</sequence>
<organism evidence="1 2">
    <name type="scientific">Sporanaerobium hydrogeniformans</name>
    <dbReference type="NCBI Taxonomy" id="3072179"/>
    <lineage>
        <taxon>Bacteria</taxon>
        <taxon>Bacillati</taxon>
        <taxon>Bacillota</taxon>
        <taxon>Clostridia</taxon>
        <taxon>Lachnospirales</taxon>
        <taxon>Lachnospiraceae</taxon>
        <taxon>Sporanaerobium</taxon>
    </lineage>
</organism>
<evidence type="ECO:0000313" key="1">
    <source>
        <dbReference type="EMBL" id="PHV71531.1"/>
    </source>
</evidence>
<proteinExistence type="predicted"/>
<dbReference type="Proteomes" id="UP000224460">
    <property type="component" value="Unassembled WGS sequence"/>
</dbReference>
<dbReference type="EMBL" id="PEDL01000003">
    <property type="protein sequence ID" value="PHV71531.1"/>
    <property type="molecule type" value="Genomic_DNA"/>
</dbReference>
<comment type="caution">
    <text evidence="1">The sequence shown here is derived from an EMBL/GenBank/DDBJ whole genome shotgun (WGS) entry which is preliminary data.</text>
</comment>
<reference evidence="1" key="1">
    <citation type="submission" date="2017-10" db="EMBL/GenBank/DDBJ databases">
        <title>Genome sequence of cellulolytic Lachnospiraceae bacterium XHS1971 isolated from hotspring sediment.</title>
        <authorList>
            <person name="Vasudevan G."/>
            <person name="Joshi A.J."/>
            <person name="Hivarkar S."/>
            <person name="Lanjekar V.B."/>
            <person name="Dhakephalkar P.K."/>
            <person name="Dagar S."/>
        </authorList>
    </citation>
    <scope>NUCLEOTIDE SEQUENCE</scope>
    <source>
        <strain evidence="1">XHS1971</strain>
    </source>
</reference>
<gene>
    <name evidence="1" type="ORF">CS063_04825</name>
</gene>
<evidence type="ECO:0000313" key="2">
    <source>
        <dbReference type="Proteomes" id="UP000224460"/>
    </source>
</evidence>
<name>A0AC61DFN8_9FIRM</name>
<accession>A0AC61DFN8</accession>
<protein>
    <submittedName>
        <fullName evidence="1">Uncharacterized protein</fullName>
    </submittedName>
</protein>